<evidence type="ECO:0000256" key="1">
    <source>
        <dbReference type="SAM" id="Phobius"/>
    </source>
</evidence>
<feature type="transmembrane region" description="Helical" evidence="1">
    <location>
        <begin position="207"/>
        <end position="231"/>
    </location>
</feature>
<feature type="non-terminal residue" evidence="2">
    <location>
        <position position="281"/>
    </location>
</feature>
<proteinExistence type="predicted"/>
<sequence>MDRMKAVATKSGNHEISHYSLEITANVQSRIPWWFSGTQVNMGFIVELKSDSGYGVLSKCQQIVINKRGVLQNEDASMVFGTTFCVPLSTTYSIRVRAYPVPMGTEKDKDIFTKAMFTSRTCEEVYGAHHCKDWAPTNITIFGSDNTVSIEFDSAPDEYNIRYYLVYYRGFEEESWRMKMVVSSDLTDSPSKEVYYVFPETESVPKVVFIVAPLLVMVTGVALGFTIVFVSSAKKKVAMSRDAGYSQMGLKHLDNIANSCYKTIKFFDRAGVYPPRSNDHD</sequence>
<keyword evidence="1" id="KW-1133">Transmembrane helix</keyword>
<evidence type="ECO:0000313" key="3">
    <source>
        <dbReference type="Proteomes" id="UP000886611"/>
    </source>
</evidence>
<reference evidence="2 3" key="1">
    <citation type="journal article" date="2021" name="Cell">
        <title>Tracing the genetic footprints of vertebrate landing in non-teleost ray-finned fishes.</title>
        <authorList>
            <person name="Bi X."/>
            <person name="Wang K."/>
            <person name="Yang L."/>
            <person name="Pan H."/>
            <person name="Jiang H."/>
            <person name="Wei Q."/>
            <person name="Fang M."/>
            <person name="Yu H."/>
            <person name="Zhu C."/>
            <person name="Cai Y."/>
            <person name="He Y."/>
            <person name="Gan X."/>
            <person name="Zeng H."/>
            <person name="Yu D."/>
            <person name="Zhu Y."/>
            <person name="Jiang H."/>
            <person name="Qiu Q."/>
            <person name="Yang H."/>
            <person name="Zhang Y.E."/>
            <person name="Wang W."/>
            <person name="Zhu M."/>
            <person name="He S."/>
            <person name="Zhang G."/>
        </authorList>
    </citation>
    <scope>NUCLEOTIDE SEQUENCE [LARGE SCALE GENOMIC DNA]</scope>
    <source>
        <strain evidence="2">Bchr_013</strain>
    </source>
</reference>
<name>A0A8X8BIK1_POLSE</name>
<feature type="non-terminal residue" evidence="2">
    <location>
        <position position="1"/>
    </location>
</feature>
<dbReference type="AlphaFoldDB" id="A0A8X8BIK1"/>
<organism evidence="2 3">
    <name type="scientific">Polypterus senegalus</name>
    <name type="common">Senegal bichir</name>
    <dbReference type="NCBI Taxonomy" id="55291"/>
    <lineage>
        <taxon>Eukaryota</taxon>
        <taxon>Metazoa</taxon>
        <taxon>Chordata</taxon>
        <taxon>Craniata</taxon>
        <taxon>Vertebrata</taxon>
        <taxon>Euteleostomi</taxon>
        <taxon>Actinopterygii</taxon>
        <taxon>Polypteriformes</taxon>
        <taxon>Polypteridae</taxon>
        <taxon>Polypterus</taxon>
    </lineage>
</organism>
<evidence type="ECO:0000313" key="2">
    <source>
        <dbReference type="EMBL" id="KAG2455551.1"/>
    </source>
</evidence>
<keyword evidence="1" id="KW-0812">Transmembrane</keyword>
<keyword evidence="3" id="KW-1185">Reference proteome</keyword>
<dbReference type="EMBL" id="JAATIS010009265">
    <property type="protein sequence ID" value="KAG2455551.1"/>
    <property type="molecule type" value="Genomic_DNA"/>
</dbReference>
<gene>
    <name evidence="2" type="primary">Il17rd_1</name>
    <name evidence="2" type="ORF">GTO96_0007249</name>
</gene>
<keyword evidence="1" id="KW-0472">Membrane</keyword>
<dbReference type="Proteomes" id="UP000886611">
    <property type="component" value="Unassembled WGS sequence"/>
</dbReference>
<protein>
    <submittedName>
        <fullName evidence="2">I17RD protein</fullName>
    </submittedName>
</protein>
<accession>A0A8X8BIK1</accession>
<comment type="caution">
    <text evidence="2">The sequence shown here is derived from an EMBL/GenBank/DDBJ whole genome shotgun (WGS) entry which is preliminary data.</text>
</comment>